<evidence type="ECO:0000313" key="1">
    <source>
        <dbReference type="EMBL" id="BDG04208.1"/>
    </source>
</evidence>
<accession>A0ABM7WXG4</accession>
<name>A0ABM7WXG4_9BACT</name>
<dbReference type="RefSeq" id="WP_248352575.1">
    <property type="nucleotide sequence ID" value="NZ_AP025591.1"/>
</dbReference>
<protein>
    <submittedName>
        <fullName evidence="1">Uncharacterized protein</fullName>
    </submittedName>
</protein>
<organism evidence="1 2">
    <name type="scientific">Anaeromyxobacter oryzae</name>
    <dbReference type="NCBI Taxonomy" id="2918170"/>
    <lineage>
        <taxon>Bacteria</taxon>
        <taxon>Pseudomonadati</taxon>
        <taxon>Myxococcota</taxon>
        <taxon>Myxococcia</taxon>
        <taxon>Myxococcales</taxon>
        <taxon>Cystobacterineae</taxon>
        <taxon>Anaeromyxobacteraceae</taxon>
        <taxon>Anaeromyxobacter</taxon>
    </lineage>
</organism>
<proteinExistence type="predicted"/>
<dbReference type="Proteomes" id="UP001162891">
    <property type="component" value="Chromosome"/>
</dbReference>
<gene>
    <name evidence="1" type="ORF">AMOR_32040</name>
</gene>
<dbReference type="EMBL" id="AP025591">
    <property type="protein sequence ID" value="BDG04208.1"/>
    <property type="molecule type" value="Genomic_DNA"/>
</dbReference>
<evidence type="ECO:0000313" key="2">
    <source>
        <dbReference type="Proteomes" id="UP001162891"/>
    </source>
</evidence>
<reference evidence="2" key="1">
    <citation type="journal article" date="2022" name="Int. J. Syst. Evol. Microbiol.">
        <title>Anaeromyxobacter oryzae sp. nov., Anaeromyxobacter diazotrophicus sp. nov. and Anaeromyxobacter paludicola sp. nov., isolated from paddy soils.</title>
        <authorList>
            <person name="Itoh H."/>
            <person name="Xu Z."/>
            <person name="Mise K."/>
            <person name="Masuda Y."/>
            <person name="Ushijima N."/>
            <person name="Hayakawa C."/>
            <person name="Shiratori Y."/>
            <person name="Senoo K."/>
        </authorList>
    </citation>
    <scope>NUCLEOTIDE SEQUENCE [LARGE SCALE GENOMIC DNA]</scope>
    <source>
        <strain evidence="2">Red232</strain>
    </source>
</reference>
<keyword evidence="2" id="KW-1185">Reference proteome</keyword>
<sequence>MSNRSIEFFDEQFKRQVQAHEFALNPFEEAALPCEHQLEDRRASRR</sequence>